<keyword evidence="1" id="KW-0732">Signal</keyword>
<dbReference type="EMBL" id="SMAK01000001">
    <property type="protein sequence ID" value="TCT13658.1"/>
    <property type="molecule type" value="Genomic_DNA"/>
</dbReference>
<evidence type="ECO:0000313" key="4">
    <source>
        <dbReference type="Proteomes" id="UP000295678"/>
    </source>
</evidence>
<evidence type="ECO:0000313" key="3">
    <source>
        <dbReference type="EMBL" id="TCT13658.1"/>
    </source>
</evidence>
<dbReference type="AlphaFoldDB" id="A0A4R3MLI1"/>
<comment type="caution">
    <text evidence="3">The sequence shown here is derived from an EMBL/GenBank/DDBJ whole genome shotgun (WGS) entry which is preliminary data.</text>
</comment>
<dbReference type="Gene3D" id="2.30.30.40">
    <property type="entry name" value="SH3 Domains"/>
    <property type="match status" value="1"/>
</dbReference>
<evidence type="ECO:0000259" key="2">
    <source>
        <dbReference type="SMART" id="SM00287"/>
    </source>
</evidence>
<dbReference type="Proteomes" id="UP000295678">
    <property type="component" value="Unassembled WGS sequence"/>
</dbReference>
<sequence>MRTEMLALAAFAGALAMSSAAEAANGFTTGNVNMRSCGSTQCRVITTIPAGAPVEIYGCTQGYRWCDTRYGGLRGWVSGSYLRAIAPGYATPSPLPTIGALLGIAIIGGAIAGSYYDDYPYYRYGYYYPGWRPPYPGWRPPYPGWRPPYHGGVPAYPGRPRFGGVPIRPGGGLPAWNAPLGGGGVPGGR</sequence>
<feature type="signal peptide" evidence="1">
    <location>
        <begin position="1"/>
        <end position="23"/>
    </location>
</feature>
<gene>
    <name evidence="3" type="ORF">EDC22_101529</name>
</gene>
<protein>
    <submittedName>
        <fullName evidence="3">Uncharacterized protein YraI</fullName>
    </submittedName>
</protein>
<accession>A0A4R3MLI1</accession>
<organism evidence="3 4">
    <name type="scientific">Tepidamorphus gemmatus</name>
    <dbReference type="NCBI Taxonomy" id="747076"/>
    <lineage>
        <taxon>Bacteria</taxon>
        <taxon>Pseudomonadati</taxon>
        <taxon>Pseudomonadota</taxon>
        <taxon>Alphaproteobacteria</taxon>
        <taxon>Hyphomicrobiales</taxon>
        <taxon>Tepidamorphaceae</taxon>
        <taxon>Tepidamorphus</taxon>
    </lineage>
</organism>
<name>A0A4R3MLI1_9HYPH</name>
<dbReference type="InterPro" id="IPR003646">
    <property type="entry name" value="SH3-like_bac-type"/>
</dbReference>
<proteinExistence type="predicted"/>
<evidence type="ECO:0000256" key="1">
    <source>
        <dbReference type="SAM" id="SignalP"/>
    </source>
</evidence>
<feature type="domain" description="SH3b" evidence="2">
    <location>
        <begin position="22"/>
        <end position="85"/>
    </location>
</feature>
<dbReference type="RefSeq" id="WP_165926758.1">
    <property type="nucleotide sequence ID" value="NZ_SMAK01000001.1"/>
</dbReference>
<feature type="chain" id="PRO_5020660418" evidence="1">
    <location>
        <begin position="24"/>
        <end position="189"/>
    </location>
</feature>
<dbReference type="Pfam" id="PF08239">
    <property type="entry name" value="SH3_3"/>
    <property type="match status" value="1"/>
</dbReference>
<reference evidence="3 4" key="1">
    <citation type="submission" date="2019-03" db="EMBL/GenBank/DDBJ databases">
        <title>Genomic Encyclopedia of Type Strains, Phase IV (KMG-IV): sequencing the most valuable type-strain genomes for metagenomic binning, comparative biology and taxonomic classification.</title>
        <authorList>
            <person name="Goeker M."/>
        </authorList>
    </citation>
    <scope>NUCLEOTIDE SEQUENCE [LARGE SCALE GENOMIC DNA]</scope>
    <source>
        <strain evidence="3 4">DSM 19345</strain>
    </source>
</reference>
<keyword evidence="4" id="KW-1185">Reference proteome</keyword>
<dbReference type="SMART" id="SM00287">
    <property type="entry name" value="SH3b"/>
    <property type="match status" value="1"/>
</dbReference>